<dbReference type="InterPro" id="IPR000644">
    <property type="entry name" value="CBS_dom"/>
</dbReference>
<dbReference type="InterPro" id="IPR046342">
    <property type="entry name" value="CBS_dom_sf"/>
</dbReference>
<organism evidence="4 5">
    <name type="scientific">Rhizobium altiplani</name>
    <dbReference type="NCBI Taxonomy" id="1864509"/>
    <lineage>
        <taxon>Bacteria</taxon>
        <taxon>Pseudomonadati</taxon>
        <taxon>Pseudomonadota</taxon>
        <taxon>Alphaproteobacteria</taxon>
        <taxon>Hyphomicrobiales</taxon>
        <taxon>Rhizobiaceae</taxon>
        <taxon>Rhizobium/Agrobacterium group</taxon>
        <taxon>Rhizobium</taxon>
    </lineage>
</organism>
<accession>A0A109JFQ8</accession>
<dbReference type="Proteomes" id="UP000068164">
    <property type="component" value="Unassembled WGS sequence"/>
</dbReference>
<gene>
    <name evidence="4" type="ORF">AS026_12760</name>
</gene>
<dbReference type="SUPFAM" id="SSF54631">
    <property type="entry name" value="CBS-domain pair"/>
    <property type="match status" value="1"/>
</dbReference>
<comment type="caution">
    <text evidence="4">The sequence shown here is derived from an EMBL/GenBank/DDBJ whole genome shotgun (WGS) entry which is preliminary data.</text>
</comment>
<dbReference type="SMART" id="SM00116">
    <property type="entry name" value="CBS"/>
    <property type="match status" value="2"/>
</dbReference>
<keyword evidence="2" id="KW-0129">CBS domain</keyword>
<evidence type="ECO:0000259" key="3">
    <source>
        <dbReference type="PROSITE" id="PS51371"/>
    </source>
</evidence>
<feature type="domain" description="CBS" evidence="3">
    <location>
        <begin position="70"/>
        <end position="128"/>
    </location>
</feature>
<dbReference type="PANTHER" id="PTHR48108:SF34">
    <property type="entry name" value="CBS DOMAIN-CONTAINING PROTEIN YHCV"/>
    <property type="match status" value="1"/>
</dbReference>
<protein>
    <recommendedName>
        <fullName evidence="3">CBS domain-containing protein</fullName>
    </recommendedName>
</protein>
<keyword evidence="1" id="KW-0677">Repeat</keyword>
<sequence>MKVREVMTTKIVTADPGAQIRRVAQLMSEVDTGIIPIIDGDAIGVVTDRDIVIRAVAEGISCDQPVSRIMTSGIEGCLEEDDLLEAAGRMSELQMRRLVVFDAAGTVSGILSLGDIAVRQEEIAGVALEEISDDTQRRD</sequence>
<dbReference type="PANTHER" id="PTHR48108">
    <property type="entry name" value="CBS DOMAIN-CONTAINING PROTEIN CBSX2, CHLOROPLASTIC"/>
    <property type="match status" value="1"/>
</dbReference>
<evidence type="ECO:0000313" key="5">
    <source>
        <dbReference type="Proteomes" id="UP000068164"/>
    </source>
</evidence>
<feature type="domain" description="CBS" evidence="3">
    <location>
        <begin position="7"/>
        <end position="64"/>
    </location>
</feature>
<dbReference type="Pfam" id="PF00571">
    <property type="entry name" value="CBS"/>
    <property type="match status" value="2"/>
</dbReference>
<dbReference type="PROSITE" id="PS51371">
    <property type="entry name" value="CBS"/>
    <property type="match status" value="2"/>
</dbReference>
<evidence type="ECO:0000313" key="4">
    <source>
        <dbReference type="EMBL" id="KWV47939.1"/>
    </source>
</evidence>
<dbReference type="AlphaFoldDB" id="A0A109JFQ8"/>
<dbReference type="EMBL" id="LNCD01000101">
    <property type="protein sequence ID" value="KWV47939.1"/>
    <property type="molecule type" value="Genomic_DNA"/>
</dbReference>
<evidence type="ECO:0000256" key="2">
    <source>
        <dbReference type="PROSITE-ProRule" id="PRU00703"/>
    </source>
</evidence>
<dbReference type="InterPro" id="IPR051462">
    <property type="entry name" value="CBS_domain-containing"/>
</dbReference>
<proteinExistence type="predicted"/>
<dbReference type="Gene3D" id="3.10.580.10">
    <property type="entry name" value="CBS-domain"/>
    <property type="match status" value="1"/>
</dbReference>
<name>A0A109JFQ8_9HYPH</name>
<evidence type="ECO:0000256" key="1">
    <source>
        <dbReference type="ARBA" id="ARBA00022737"/>
    </source>
</evidence>
<dbReference type="OrthoDB" id="9802114at2"/>
<keyword evidence="5" id="KW-1185">Reference proteome</keyword>
<reference evidence="4 5" key="1">
    <citation type="submission" date="2015-11" db="EMBL/GenBank/DDBJ databases">
        <title>Draft Genome Sequence of the Strain BR 10423 (Rhizobium sp.) isolated from nodules of Mimosa pudica.</title>
        <authorList>
            <person name="Barauna A.C."/>
            <person name="Zilli J.E."/>
            <person name="Simoes-Araujo J.L."/>
            <person name="Reis V.M."/>
            <person name="James E.K."/>
            <person name="Reis F.B.Jr."/>
            <person name="Rouws L.F."/>
            <person name="Passos S.R."/>
            <person name="Gois S.R."/>
        </authorList>
    </citation>
    <scope>NUCLEOTIDE SEQUENCE [LARGE SCALE GENOMIC DNA]</scope>
    <source>
        <strain evidence="4 5">BR10423</strain>
    </source>
</reference>
<dbReference type="RefSeq" id="WP_062371999.1">
    <property type="nucleotide sequence ID" value="NZ_LNCD01000101.1"/>
</dbReference>